<accession>A0ABD0SZ22</accession>
<dbReference type="Proteomes" id="UP001549921">
    <property type="component" value="Unassembled WGS sequence"/>
</dbReference>
<name>A0ABD0SZ22_LOXSC</name>
<proteinExistence type="predicted"/>
<dbReference type="EMBL" id="JBEDNZ010000012">
    <property type="protein sequence ID" value="KAL0831006.1"/>
    <property type="molecule type" value="Genomic_DNA"/>
</dbReference>
<gene>
    <name evidence="1" type="ORF">ABMA28_001892</name>
</gene>
<evidence type="ECO:0000313" key="1">
    <source>
        <dbReference type="EMBL" id="KAL0831006.1"/>
    </source>
</evidence>
<sequence>MIKIGRLVLKHSSLRGRSRGRSLVFKRKSQGLFFHTNVDFYFYEYLSNMYKRGFIEMHFNWCELMNDNFFGAPMRQGKLSGPCPYPPGAYNLYNMSIDIRVIPRSFPFTKGRIYANVSYKHIFIGAGYIDMEVKEVNLKGRKKTFKLLSLP</sequence>
<comment type="caution">
    <text evidence="1">The sequence shown here is derived from an EMBL/GenBank/DDBJ whole genome shotgun (WGS) entry which is preliminary data.</text>
</comment>
<reference evidence="1 2" key="1">
    <citation type="submission" date="2024-06" db="EMBL/GenBank/DDBJ databases">
        <title>A chromosome-level genome assembly of beet webworm, Loxostege sticticalis.</title>
        <authorList>
            <person name="Zhang Y."/>
        </authorList>
    </citation>
    <scope>NUCLEOTIDE SEQUENCE [LARGE SCALE GENOMIC DNA]</scope>
    <source>
        <strain evidence="1">AQ028</strain>
        <tissue evidence="1">Male pupae</tissue>
    </source>
</reference>
<organism evidence="1 2">
    <name type="scientific">Loxostege sticticalis</name>
    <name type="common">Beet webworm moth</name>
    <dbReference type="NCBI Taxonomy" id="481309"/>
    <lineage>
        <taxon>Eukaryota</taxon>
        <taxon>Metazoa</taxon>
        <taxon>Ecdysozoa</taxon>
        <taxon>Arthropoda</taxon>
        <taxon>Hexapoda</taxon>
        <taxon>Insecta</taxon>
        <taxon>Pterygota</taxon>
        <taxon>Neoptera</taxon>
        <taxon>Endopterygota</taxon>
        <taxon>Lepidoptera</taxon>
        <taxon>Glossata</taxon>
        <taxon>Ditrysia</taxon>
        <taxon>Pyraloidea</taxon>
        <taxon>Crambidae</taxon>
        <taxon>Pyraustinae</taxon>
        <taxon>Loxostege</taxon>
    </lineage>
</organism>
<protein>
    <submittedName>
        <fullName evidence="1">Uncharacterized protein</fullName>
    </submittedName>
</protein>
<dbReference type="AlphaFoldDB" id="A0ABD0SZ22"/>
<evidence type="ECO:0000313" key="2">
    <source>
        <dbReference type="Proteomes" id="UP001549921"/>
    </source>
</evidence>
<dbReference type="Pfam" id="PF06477">
    <property type="entry name" value="DUF1091"/>
    <property type="match status" value="1"/>
</dbReference>
<dbReference type="InterPro" id="IPR010512">
    <property type="entry name" value="DUF1091"/>
</dbReference>